<protein>
    <submittedName>
        <fullName evidence="7">Zinc-binding alcohol dehydrogenase</fullName>
    </submittedName>
</protein>
<evidence type="ECO:0000313" key="7">
    <source>
        <dbReference type="EMBL" id="MBB6733330.1"/>
    </source>
</evidence>
<dbReference type="EMBL" id="JACJVO010000025">
    <property type="protein sequence ID" value="MBB6733330.1"/>
    <property type="molecule type" value="Genomic_DNA"/>
</dbReference>
<reference evidence="7 8" key="1">
    <citation type="submission" date="2020-08" db="EMBL/GenBank/DDBJ databases">
        <title>Cohnella phylogeny.</title>
        <authorList>
            <person name="Dunlap C."/>
        </authorList>
    </citation>
    <scope>NUCLEOTIDE SEQUENCE [LARGE SCALE GENOMIC DNA]</scope>
    <source>
        <strain evidence="7 8">CBP 2801</strain>
    </source>
</reference>
<dbReference type="AlphaFoldDB" id="A0A7X0VX86"/>
<evidence type="ECO:0000256" key="3">
    <source>
        <dbReference type="ARBA" id="ARBA00022723"/>
    </source>
</evidence>
<dbReference type="Gene3D" id="3.90.180.10">
    <property type="entry name" value="Medium-chain alcohol dehydrogenases, catalytic domain"/>
    <property type="match status" value="2"/>
</dbReference>
<dbReference type="Proteomes" id="UP000564644">
    <property type="component" value="Unassembled WGS sequence"/>
</dbReference>
<name>A0A7X0VX86_9BACL</name>
<dbReference type="GO" id="GO:0046872">
    <property type="term" value="F:metal ion binding"/>
    <property type="evidence" value="ECO:0007669"/>
    <property type="project" value="UniProtKB-KW"/>
</dbReference>
<dbReference type="PANTHER" id="PTHR43350:SF19">
    <property type="entry name" value="D-GULOSIDE 3-DEHYDROGENASE"/>
    <property type="match status" value="1"/>
</dbReference>
<proteinExistence type="inferred from homology"/>
<evidence type="ECO:0000259" key="6">
    <source>
        <dbReference type="Pfam" id="PF00107"/>
    </source>
</evidence>
<accession>A0A7X0VX86</accession>
<comment type="cofactor">
    <cofactor evidence="1">
        <name>Zn(2+)</name>
        <dbReference type="ChEBI" id="CHEBI:29105"/>
    </cofactor>
</comment>
<gene>
    <name evidence="7" type="ORF">H7C18_20615</name>
</gene>
<evidence type="ECO:0000256" key="2">
    <source>
        <dbReference type="ARBA" id="ARBA00008072"/>
    </source>
</evidence>
<keyword evidence="4" id="KW-0862">Zinc</keyword>
<comment type="similarity">
    <text evidence="2">Belongs to the zinc-containing alcohol dehydrogenase family.</text>
</comment>
<dbReference type="InterPro" id="IPR013149">
    <property type="entry name" value="ADH-like_C"/>
</dbReference>
<comment type="caution">
    <text evidence="7">The sequence shown here is derived from an EMBL/GenBank/DDBJ whole genome shotgun (WGS) entry which is preliminary data.</text>
</comment>
<sequence>MNNKQIVFTSPWKAEIRQKRLETPALGPDEAWVRKICTLVSPGTELACLSGNESWFRMPGIPGYASVSEVLQTGDNVEGFAAGDIVFHYGDHSAYSVVSTRHVWLKVPPSLPLPWVPFARMAAVAMTSLRVSQIELGDTVAVTGLGLVGNMASQLARLQGATVIGIDLSEQRLQLAKACGADHVLLGGKGELRDEVMRITNGQGVSALIEATGVPKVAVDHLPLVGRFGEVILLGSPRGDFQTNVTELLNRIHLDGSYGNLTFKGAHEWRYPVLPDRFAKHSLARNCGIILELMADGRLRIEPLISHVLKPEEAEQAYQGLRNDKDRYNGVLFDWR</sequence>
<dbReference type="InterPro" id="IPR011032">
    <property type="entry name" value="GroES-like_sf"/>
</dbReference>
<dbReference type="CDD" id="cd08255">
    <property type="entry name" value="2-desacetyl-2-hydroxyethyl_bacteriochlorophyllide_like"/>
    <property type="match status" value="1"/>
</dbReference>
<evidence type="ECO:0000256" key="1">
    <source>
        <dbReference type="ARBA" id="ARBA00001947"/>
    </source>
</evidence>
<organism evidence="7 8">
    <name type="scientific">Cohnella zeiphila</name>
    <dbReference type="NCBI Taxonomy" id="2761120"/>
    <lineage>
        <taxon>Bacteria</taxon>
        <taxon>Bacillati</taxon>
        <taxon>Bacillota</taxon>
        <taxon>Bacilli</taxon>
        <taxon>Bacillales</taxon>
        <taxon>Paenibacillaceae</taxon>
        <taxon>Cohnella</taxon>
    </lineage>
</organism>
<dbReference type="Pfam" id="PF00107">
    <property type="entry name" value="ADH_zinc_N"/>
    <property type="match status" value="1"/>
</dbReference>
<keyword evidence="5" id="KW-0560">Oxidoreductase</keyword>
<keyword evidence="8" id="KW-1185">Reference proteome</keyword>
<evidence type="ECO:0000313" key="8">
    <source>
        <dbReference type="Proteomes" id="UP000564644"/>
    </source>
</evidence>
<dbReference type="PANTHER" id="PTHR43350">
    <property type="entry name" value="NAD-DEPENDENT ALCOHOL DEHYDROGENASE"/>
    <property type="match status" value="1"/>
</dbReference>
<feature type="domain" description="Alcohol dehydrogenase-like C-terminal" evidence="6">
    <location>
        <begin position="148"/>
        <end position="261"/>
    </location>
</feature>
<dbReference type="SUPFAM" id="SSF50129">
    <property type="entry name" value="GroES-like"/>
    <property type="match status" value="1"/>
</dbReference>
<dbReference type="Gene3D" id="3.40.50.720">
    <property type="entry name" value="NAD(P)-binding Rossmann-like Domain"/>
    <property type="match status" value="1"/>
</dbReference>
<evidence type="ECO:0000256" key="5">
    <source>
        <dbReference type="ARBA" id="ARBA00023002"/>
    </source>
</evidence>
<keyword evidence="3" id="KW-0479">Metal-binding</keyword>
<evidence type="ECO:0000256" key="4">
    <source>
        <dbReference type="ARBA" id="ARBA00022833"/>
    </source>
</evidence>
<dbReference type="RefSeq" id="WP_185130995.1">
    <property type="nucleotide sequence ID" value="NZ_JACJVO010000025.1"/>
</dbReference>
<dbReference type="InterPro" id="IPR036291">
    <property type="entry name" value="NAD(P)-bd_dom_sf"/>
</dbReference>
<dbReference type="SUPFAM" id="SSF51735">
    <property type="entry name" value="NAD(P)-binding Rossmann-fold domains"/>
    <property type="match status" value="1"/>
</dbReference>
<dbReference type="GO" id="GO:0016491">
    <property type="term" value="F:oxidoreductase activity"/>
    <property type="evidence" value="ECO:0007669"/>
    <property type="project" value="UniProtKB-KW"/>
</dbReference>